<keyword evidence="1" id="KW-1133">Transmembrane helix</keyword>
<proteinExistence type="predicted"/>
<gene>
    <name evidence="2" type="ORF">EZV62_016780</name>
</gene>
<name>A0A5C7HPL6_9ROSI</name>
<accession>A0A5C7HPL6</accession>
<comment type="caution">
    <text evidence="2">The sequence shown here is derived from an EMBL/GenBank/DDBJ whole genome shotgun (WGS) entry which is preliminary data.</text>
</comment>
<evidence type="ECO:0000313" key="2">
    <source>
        <dbReference type="EMBL" id="TXG58951.1"/>
    </source>
</evidence>
<evidence type="ECO:0000256" key="1">
    <source>
        <dbReference type="SAM" id="Phobius"/>
    </source>
</evidence>
<keyword evidence="1" id="KW-0812">Transmembrane</keyword>
<dbReference type="AlphaFoldDB" id="A0A5C7HPL6"/>
<reference evidence="3" key="1">
    <citation type="journal article" date="2019" name="Gigascience">
        <title>De novo genome assembly of the endangered Acer yangbiense, a plant species with extremely small populations endemic to Yunnan Province, China.</title>
        <authorList>
            <person name="Yang J."/>
            <person name="Wariss H.M."/>
            <person name="Tao L."/>
            <person name="Zhang R."/>
            <person name="Yun Q."/>
            <person name="Hollingsworth P."/>
            <person name="Dao Z."/>
            <person name="Luo G."/>
            <person name="Guo H."/>
            <person name="Ma Y."/>
            <person name="Sun W."/>
        </authorList>
    </citation>
    <scope>NUCLEOTIDE SEQUENCE [LARGE SCALE GENOMIC DNA]</scope>
    <source>
        <strain evidence="3">cv. Malutang</strain>
    </source>
</reference>
<evidence type="ECO:0000313" key="3">
    <source>
        <dbReference type="Proteomes" id="UP000323000"/>
    </source>
</evidence>
<dbReference type="Proteomes" id="UP000323000">
    <property type="component" value="Chromosome 7"/>
</dbReference>
<organism evidence="2 3">
    <name type="scientific">Acer yangbiense</name>
    <dbReference type="NCBI Taxonomy" id="1000413"/>
    <lineage>
        <taxon>Eukaryota</taxon>
        <taxon>Viridiplantae</taxon>
        <taxon>Streptophyta</taxon>
        <taxon>Embryophyta</taxon>
        <taxon>Tracheophyta</taxon>
        <taxon>Spermatophyta</taxon>
        <taxon>Magnoliopsida</taxon>
        <taxon>eudicotyledons</taxon>
        <taxon>Gunneridae</taxon>
        <taxon>Pentapetalae</taxon>
        <taxon>rosids</taxon>
        <taxon>malvids</taxon>
        <taxon>Sapindales</taxon>
        <taxon>Sapindaceae</taxon>
        <taxon>Hippocastanoideae</taxon>
        <taxon>Acereae</taxon>
        <taxon>Acer</taxon>
    </lineage>
</organism>
<dbReference type="EMBL" id="VAHF01000007">
    <property type="protein sequence ID" value="TXG58951.1"/>
    <property type="molecule type" value="Genomic_DNA"/>
</dbReference>
<sequence>MVGLYKIPDRVIVVVAVIISMIMIISQVSQARPLDCFLQKNDPTMEELKVQSRFNRKFESASSIAEEVIISKYKSTLLNFLPKGPVPPSAPSRKIHNYD</sequence>
<feature type="transmembrane region" description="Helical" evidence="1">
    <location>
        <begin position="12"/>
        <end position="29"/>
    </location>
</feature>
<protein>
    <submittedName>
        <fullName evidence="2">Uncharacterized protein</fullName>
    </submittedName>
</protein>
<keyword evidence="1" id="KW-0472">Membrane</keyword>
<keyword evidence="3" id="KW-1185">Reference proteome</keyword>